<feature type="domain" description="Tripartite ATP-independent periplasmic transporters DctQ component" evidence="10">
    <location>
        <begin position="41"/>
        <end position="168"/>
    </location>
</feature>
<name>A0A2S9K5G1_9BURK</name>
<evidence type="ECO:0000313" key="12">
    <source>
        <dbReference type="Proteomes" id="UP000238589"/>
    </source>
</evidence>
<keyword evidence="2 9" id="KW-0813">Transport</keyword>
<comment type="caution">
    <text evidence="9">Lacks conserved residue(s) required for the propagation of feature annotation.</text>
</comment>
<gene>
    <name evidence="11" type="ORF">C6P64_08990</name>
</gene>
<feature type="transmembrane region" description="Helical" evidence="9">
    <location>
        <begin position="27"/>
        <end position="51"/>
    </location>
</feature>
<keyword evidence="12" id="KW-1185">Reference proteome</keyword>
<keyword evidence="3" id="KW-1003">Cell membrane</keyword>
<evidence type="ECO:0000256" key="7">
    <source>
        <dbReference type="ARBA" id="ARBA00023136"/>
    </source>
</evidence>
<reference evidence="11 12" key="1">
    <citation type="submission" date="2018-03" db="EMBL/GenBank/DDBJ databases">
        <title>Comparative genomics illustrates the genes involved in a hyperalkaliphilic mechanisms of Serpentinomonas isolated from highly-alkaline calcium-rich serpentinized springs.</title>
        <authorList>
            <person name="Suzuki S."/>
            <person name="Ishii S."/>
            <person name="Walworth N."/>
            <person name="Bird L."/>
            <person name="Kuenen J.G."/>
            <person name="Nealson K.H."/>
        </authorList>
    </citation>
    <scope>NUCLEOTIDE SEQUENCE [LARGE SCALE GENOMIC DNA]</scope>
    <source>
        <strain evidence="11 12">P1</strain>
    </source>
</reference>
<evidence type="ECO:0000256" key="8">
    <source>
        <dbReference type="ARBA" id="ARBA00038436"/>
    </source>
</evidence>
<sequence>MAELIPDDMGAAAPKRTGLAGLLDTVITWWALAGGMVFVALVIMSIVSIVGRKLFSHPIEGDMELLMMGAAIGSAAFLPICELDDNHIKVDALTTGMSERGRAALDVLAHLLLTIASAVITWRSALYVEECYENMEVSTLLLIPVWQPVLLLVPSFVLLTLAALYRTLVSLNTVVGGHK</sequence>
<dbReference type="EMBL" id="PVLQ01000027">
    <property type="protein sequence ID" value="PRD65690.1"/>
    <property type="molecule type" value="Genomic_DNA"/>
</dbReference>
<keyword evidence="4 9" id="KW-0997">Cell inner membrane</keyword>
<comment type="caution">
    <text evidence="11">The sequence shown here is derived from an EMBL/GenBank/DDBJ whole genome shotgun (WGS) entry which is preliminary data.</text>
</comment>
<protein>
    <recommendedName>
        <fullName evidence="9">TRAP transporter small permease protein</fullName>
    </recommendedName>
</protein>
<dbReference type="GO" id="GO:0005886">
    <property type="term" value="C:plasma membrane"/>
    <property type="evidence" value="ECO:0007669"/>
    <property type="project" value="UniProtKB-SubCell"/>
</dbReference>
<evidence type="ECO:0000256" key="2">
    <source>
        <dbReference type="ARBA" id="ARBA00022448"/>
    </source>
</evidence>
<evidence type="ECO:0000256" key="3">
    <source>
        <dbReference type="ARBA" id="ARBA00022475"/>
    </source>
</evidence>
<feature type="transmembrane region" description="Helical" evidence="9">
    <location>
        <begin position="140"/>
        <end position="165"/>
    </location>
</feature>
<proteinExistence type="inferred from homology"/>
<keyword evidence="6 9" id="KW-1133">Transmembrane helix</keyword>
<dbReference type="AlphaFoldDB" id="A0A2S9K5G1"/>
<evidence type="ECO:0000313" key="11">
    <source>
        <dbReference type="EMBL" id="PRD65690.1"/>
    </source>
</evidence>
<dbReference type="OrthoDB" id="6900059at2"/>
<evidence type="ECO:0000259" key="10">
    <source>
        <dbReference type="Pfam" id="PF04290"/>
    </source>
</evidence>
<dbReference type="GO" id="GO:0022857">
    <property type="term" value="F:transmembrane transporter activity"/>
    <property type="evidence" value="ECO:0007669"/>
    <property type="project" value="UniProtKB-UniRule"/>
</dbReference>
<comment type="subcellular location">
    <subcellularLocation>
        <location evidence="1 9">Cell inner membrane</location>
        <topology evidence="1 9">Multi-pass membrane protein</topology>
    </subcellularLocation>
</comment>
<comment type="function">
    <text evidence="9">Part of the tripartite ATP-independent periplasmic (TRAP) transport system.</text>
</comment>
<dbReference type="InterPro" id="IPR007387">
    <property type="entry name" value="TRAP_DctQ"/>
</dbReference>
<evidence type="ECO:0000256" key="4">
    <source>
        <dbReference type="ARBA" id="ARBA00022519"/>
    </source>
</evidence>
<evidence type="ECO:0000256" key="9">
    <source>
        <dbReference type="RuleBase" id="RU369079"/>
    </source>
</evidence>
<dbReference type="Pfam" id="PF04290">
    <property type="entry name" value="DctQ"/>
    <property type="match status" value="1"/>
</dbReference>
<organism evidence="11 12">
    <name type="scientific">Malikia granosa</name>
    <dbReference type="NCBI Taxonomy" id="263067"/>
    <lineage>
        <taxon>Bacteria</taxon>
        <taxon>Pseudomonadati</taxon>
        <taxon>Pseudomonadota</taxon>
        <taxon>Betaproteobacteria</taxon>
        <taxon>Burkholderiales</taxon>
        <taxon>Comamonadaceae</taxon>
        <taxon>Malikia</taxon>
    </lineage>
</organism>
<comment type="similarity">
    <text evidence="8 9">Belongs to the TRAP transporter small permease family.</text>
</comment>
<dbReference type="RefSeq" id="WP_105748216.1">
    <property type="nucleotide sequence ID" value="NZ_PVLQ01000027.1"/>
</dbReference>
<keyword evidence="5 9" id="KW-0812">Transmembrane</keyword>
<evidence type="ECO:0000256" key="1">
    <source>
        <dbReference type="ARBA" id="ARBA00004429"/>
    </source>
</evidence>
<feature type="transmembrane region" description="Helical" evidence="9">
    <location>
        <begin position="107"/>
        <end position="128"/>
    </location>
</feature>
<evidence type="ECO:0000256" key="5">
    <source>
        <dbReference type="ARBA" id="ARBA00022692"/>
    </source>
</evidence>
<accession>A0A2S9K5G1</accession>
<comment type="subunit">
    <text evidence="9">The complex comprises the extracytoplasmic solute receptor protein and the two transmembrane proteins.</text>
</comment>
<evidence type="ECO:0000256" key="6">
    <source>
        <dbReference type="ARBA" id="ARBA00022989"/>
    </source>
</evidence>
<dbReference type="InterPro" id="IPR055348">
    <property type="entry name" value="DctQ"/>
</dbReference>
<keyword evidence="7 9" id="KW-0472">Membrane</keyword>
<dbReference type="PANTHER" id="PTHR35011">
    <property type="entry name" value="2,3-DIKETO-L-GULONATE TRAP TRANSPORTER SMALL PERMEASE PROTEIN YIAM"/>
    <property type="match status" value="1"/>
</dbReference>
<dbReference type="Proteomes" id="UP000238589">
    <property type="component" value="Unassembled WGS sequence"/>
</dbReference>